<dbReference type="Proteomes" id="UP000093104">
    <property type="component" value="Unassembled WGS sequence"/>
</dbReference>
<reference evidence="1 2" key="1">
    <citation type="submission" date="2015-07" db="EMBL/GenBank/DDBJ databases">
        <title>Draft genome sequence of a diazotrophic, plant growth-promoting rhizobacterium of the Pseudomonas syringae complex.</title>
        <authorList>
            <person name="Patten C.L."/>
            <person name="Jeong H."/>
        </authorList>
    </citation>
    <scope>NUCLEOTIDE SEQUENCE [LARGE SCALE GENOMIC DNA]</scope>
    <source>
        <strain evidence="1 2">GR12-2</strain>
    </source>
</reference>
<sequence length="87" mass="10250">MYGCEYIDTPMLYVGDWPIIRIAATGEIFTPEKEAYFKQIADLYHEGRVKLYENEFAKGTPLSEILKKIFEYNDTLPDEFRKMSGWL</sequence>
<protein>
    <submittedName>
        <fullName evidence="1">Uncharacterized protein</fullName>
    </submittedName>
</protein>
<evidence type="ECO:0000313" key="1">
    <source>
        <dbReference type="EMBL" id="OCR25079.1"/>
    </source>
</evidence>
<dbReference type="AlphaFoldDB" id="A0A1C7Z6U1"/>
<dbReference type="EMBL" id="LGSI01000038">
    <property type="protein sequence ID" value="OCR25079.1"/>
    <property type="molecule type" value="Genomic_DNA"/>
</dbReference>
<comment type="caution">
    <text evidence="1">The sequence shown here is derived from an EMBL/GenBank/DDBJ whole genome shotgun (WGS) entry which is preliminary data.</text>
</comment>
<name>A0A1C7Z6U1_PSESX</name>
<proteinExistence type="predicted"/>
<gene>
    <name evidence="1" type="ORF">AFK24_10810</name>
</gene>
<accession>A0A1C7Z6U1</accession>
<evidence type="ECO:0000313" key="2">
    <source>
        <dbReference type="Proteomes" id="UP000093104"/>
    </source>
</evidence>
<organism evidence="1 2">
    <name type="scientific">Pseudomonas syringae</name>
    <dbReference type="NCBI Taxonomy" id="317"/>
    <lineage>
        <taxon>Bacteria</taxon>
        <taxon>Pseudomonadati</taxon>
        <taxon>Pseudomonadota</taxon>
        <taxon>Gammaproteobacteria</taxon>
        <taxon>Pseudomonadales</taxon>
        <taxon>Pseudomonadaceae</taxon>
        <taxon>Pseudomonas</taxon>
    </lineage>
</organism>